<name>A0A1M6HBQ6_9FLAO</name>
<evidence type="ECO:0000256" key="1">
    <source>
        <dbReference type="ARBA" id="ARBA00004651"/>
    </source>
</evidence>
<evidence type="ECO:0000313" key="9">
    <source>
        <dbReference type="EMBL" id="SHJ19554.1"/>
    </source>
</evidence>
<dbReference type="Proteomes" id="UP000184232">
    <property type="component" value="Unassembled WGS sequence"/>
</dbReference>
<dbReference type="AlphaFoldDB" id="A0A1M6HBQ6"/>
<dbReference type="InterPro" id="IPR002781">
    <property type="entry name" value="TM_pro_TauE-like"/>
</dbReference>
<keyword evidence="4 8" id="KW-1003">Cell membrane</keyword>
<dbReference type="GO" id="GO:0005886">
    <property type="term" value="C:plasma membrane"/>
    <property type="evidence" value="ECO:0007669"/>
    <property type="project" value="UniProtKB-SubCell"/>
</dbReference>
<gene>
    <name evidence="9" type="ORF">SAMN05444337_1496</name>
</gene>
<dbReference type="RefSeq" id="WP_072783602.1">
    <property type="nucleotide sequence ID" value="NZ_CP045292.1"/>
</dbReference>
<organism evidence="9 10">
    <name type="scientific">Flavobacterium haoranii</name>
    <dbReference type="NCBI Taxonomy" id="683124"/>
    <lineage>
        <taxon>Bacteria</taxon>
        <taxon>Pseudomonadati</taxon>
        <taxon>Bacteroidota</taxon>
        <taxon>Flavobacteriia</taxon>
        <taxon>Flavobacteriales</taxon>
        <taxon>Flavobacteriaceae</taxon>
        <taxon>Flavobacterium</taxon>
    </lineage>
</organism>
<sequence length="257" mass="27871">MEIIVIAIVAFFASGLTFFSGFGLGTLLLPAFALFFPLEIAISLTAIVHFLNNIFKLSLVGKNIHWKTVLLFGIPATVFAFVGAKTLNLLTEVPTAIEFNFLGKVLVTNWMKIIIGSLLILFSFFDIIPGLKRMKFNEKLLPIGGILSGFFGGLSGHQGALRSAFLMKLPITKEQFIASGIFIACCIDISRLSVYSNSNVFAHSSININILAIATVAAFTGAFLGNKLVKKITIDILHKIVALLIVIFSICMILGIV</sequence>
<evidence type="ECO:0000256" key="3">
    <source>
        <dbReference type="ARBA" id="ARBA00022448"/>
    </source>
</evidence>
<dbReference type="InterPro" id="IPR052017">
    <property type="entry name" value="TSUP"/>
</dbReference>
<accession>A0A1M6HBQ6</accession>
<feature type="transmembrane region" description="Helical" evidence="8">
    <location>
        <begin position="110"/>
        <end position="128"/>
    </location>
</feature>
<dbReference type="PANTHER" id="PTHR30269">
    <property type="entry name" value="TRANSMEMBRANE PROTEIN YFCA"/>
    <property type="match status" value="1"/>
</dbReference>
<feature type="transmembrane region" description="Helical" evidence="8">
    <location>
        <begin position="176"/>
        <end position="194"/>
    </location>
</feature>
<proteinExistence type="inferred from homology"/>
<evidence type="ECO:0000256" key="2">
    <source>
        <dbReference type="ARBA" id="ARBA00009142"/>
    </source>
</evidence>
<evidence type="ECO:0000313" key="10">
    <source>
        <dbReference type="Proteomes" id="UP000184232"/>
    </source>
</evidence>
<dbReference type="OrthoDB" id="8480055at2"/>
<evidence type="ECO:0000256" key="7">
    <source>
        <dbReference type="ARBA" id="ARBA00023136"/>
    </source>
</evidence>
<keyword evidence="7 8" id="KW-0472">Membrane</keyword>
<comment type="similarity">
    <text evidence="2 8">Belongs to the 4-toluene sulfonate uptake permease (TSUP) (TC 2.A.102) family.</text>
</comment>
<evidence type="ECO:0000256" key="6">
    <source>
        <dbReference type="ARBA" id="ARBA00022989"/>
    </source>
</evidence>
<feature type="transmembrane region" description="Helical" evidence="8">
    <location>
        <begin position="206"/>
        <end position="224"/>
    </location>
</feature>
<dbReference type="EMBL" id="FQZH01000002">
    <property type="protein sequence ID" value="SHJ19554.1"/>
    <property type="molecule type" value="Genomic_DNA"/>
</dbReference>
<protein>
    <recommendedName>
        <fullName evidence="8">Probable membrane transporter protein</fullName>
    </recommendedName>
</protein>
<evidence type="ECO:0000256" key="8">
    <source>
        <dbReference type="RuleBase" id="RU363041"/>
    </source>
</evidence>
<keyword evidence="6 8" id="KW-1133">Transmembrane helix</keyword>
<feature type="transmembrane region" description="Helical" evidence="8">
    <location>
        <begin position="236"/>
        <end position="256"/>
    </location>
</feature>
<feature type="transmembrane region" description="Helical" evidence="8">
    <location>
        <begin position="140"/>
        <end position="156"/>
    </location>
</feature>
<keyword evidence="5 8" id="KW-0812">Transmembrane</keyword>
<keyword evidence="3" id="KW-0813">Transport</keyword>
<dbReference type="PANTHER" id="PTHR30269:SF38">
    <property type="entry name" value="SULFITE EXPORTER TAUE_SAFE"/>
    <property type="match status" value="1"/>
</dbReference>
<dbReference type="Pfam" id="PF01925">
    <property type="entry name" value="TauE"/>
    <property type="match status" value="1"/>
</dbReference>
<reference evidence="9 10" key="1">
    <citation type="submission" date="2016-11" db="EMBL/GenBank/DDBJ databases">
        <authorList>
            <person name="Jaros S."/>
            <person name="Januszkiewicz K."/>
            <person name="Wedrychowicz H."/>
        </authorList>
    </citation>
    <scope>NUCLEOTIDE SEQUENCE [LARGE SCALE GENOMIC DNA]</scope>
    <source>
        <strain evidence="9 10">DSM 22807</strain>
    </source>
</reference>
<keyword evidence="10" id="KW-1185">Reference proteome</keyword>
<feature type="transmembrane region" description="Helical" evidence="8">
    <location>
        <begin position="69"/>
        <end position="90"/>
    </location>
</feature>
<evidence type="ECO:0000256" key="4">
    <source>
        <dbReference type="ARBA" id="ARBA00022475"/>
    </source>
</evidence>
<evidence type="ECO:0000256" key="5">
    <source>
        <dbReference type="ARBA" id="ARBA00022692"/>
    </source>
</evidence>
<comment type="subcellular location">
    <subcellularLocation>
        <location evidence="1 8">Cell membrane</location>
        <topology evidence="1 8">Multi-pass membrane protein</topology>
    </subcellularLocation>
</comment>
<dbReference type="STRING" id="683124.SAMN05444337_1496"/>
<feature type="transmembrane region" description="Helical" evidence="8">
    <location>
        <begin position="29"/>
        <end position="48"/>
    </location>
</feature>